<organism evidence="2 3">
    <name type="scientific">Streptomyces tateyamensis</name>
    <dbReference type="NCBI Taxonomy" id="565073"/>
    <lineage>
        <taxon>Bacteria</taxon>
        <taxon>Bacillati</taxon>
        <taxon>Actinomycetota</taxon>
        <taxon>Actinomycetes</taxon>
        <taxon>Kitasatosporales</taxon>
        <taxon>Streptomycetaceae</taxon>
        <taxon>Streptomyces</taxon>
    </lineage>
</organism>
<dbReference type="EMBL" id="PYBW01000012">
    <property type="protein sequence ID" value="PYC87632.1"/>
    <property type="molecule type" value="Genomic_DNA"/>
</dbReference>
<protein>
    <recommendedName>
        <fullName evidence="1">DUF6875 domain-containing protein</fullName>
    </recommendedName>
</protein>
<dbReference type="AlphaFoldDB" id="A0A2V4P9N1"/>
<reference evidence="2 3" key="1">
    <citation type="submission" date="2018-03" db="EMBL/GenBank/DDBJ databases">
        <title>Bioinformatic expansion and discovery of thiopeptide antibiotics.</title>
        <authorList>
            <person name="Schwalen C.J."/>
            <person name="Hudson G.A."/>
            <person name="Mitchell D.A."/>
        </authorList>
    </citation>
    <scope>NUCLEOTIDE SEQUENCE [LARGE SCALE GENOMIC DNA]</scope>
    <source>
        <strain evidence="2 3">ATCC 21389</strain>
    </source>
</reference>
<dbReference type="RefSeq" id="WP_110665616.1">
    <property type="nucleotide sequence ID" value="NZ_PYBW01000012.1"/>
</dbReference>
<name>A0A2V4P9N1_9ACTN</name>
<evidence type="ECO:0000313" key="2">
    <source>
        <dbReference type="EMBL" id="PYC87632.1"/>
    </source>
</evidence>
<feature type="domain" description="DUF6875" evidence="1">
    <location>
        <begin position="39"/>
        <end position="215"/>
    </location>
</feature>
<sequence>MLTHPTRPDHFLVTAADLEPASPGSTLPPAVAARADALRSVLDWARTYLTEPHPDLGRAGPVCPFVGSSLREERFHLAVRPGRPADRAAVAEAVALHREWFLLLAPPGTPRAQSTTILVVFPDLPSSEAPELIDRTQLDLKTAFVEDGLMLGQFHDLPPEQPGLWNPDFRPLRSPLPMLVIRHMVPTDLPFLVEDPRHRAAYQRLFGHRGQSARRRVAS</sequence>
<comment type="caution">
    <text evidence="2">The sequence shown here is derived from an EMBL/GenBank/DDBJ whole genome shotgun (WGS) entry which is preliminary data.</text>
</comment>
<proteinExistence type="predicted"/>
<dbReference type="InterPro" id="IPR049240">
    <property type="entry name" value="DUF6875"/>
</dbReference>
<accession>A0A2V4P9N1</accession>
<evidence type="ECO:0000313" key="3">
    <source>
        <dbReference type="Proteomes" id="UP000248039"/>
    </source>
</evidence>
<dbReference type="Proteomes" id="UP000248039">
    <property type="component" value="Unassembled WGS sequence"/>
</dbReference>
<keyword evidence="3" id="KW-1185">Reference proteome</keyword>
<gene>
    <name evidence="2" type="ORF">C7C46_03690</name>
</gene>
<dbReference type="Pfam" id="PF21780">
    <property type="entry name" value="DUF6875"/>
    <property type="match status" value="1"/>
</dbReference>
<evidence type="ECO:0000259" key="1">
    <source>
        <dbReference type="Pfam" id="PF21780"/>
    </source>
</evidence>
<dbReference type="OrthoDB" id="8420726at2"/>